<dbReference type="AlphaFoldDB" id="A0A162A5W6"/>
<reference evidence="2" key="2">
    <citation type="submission" date="2022-03" db="EMBL/GenBank/DDBJ databases">
        <title>Draft title - Genomic analysis of global carrot germplasm unveils the trajectory of domestication and the origin of high carotenoid orange carrot.</title>
        <authorList>
            <person name="Iorizzo M."/>
            <person name="Ellison S."/>
            <person name="Senalik D."/>
            <person name="Macko-Podgorni A."/>
            <person name="Grzebelus D."/>
            <person name="Bostan H."/>
            <person name="Rolling W."/>
            <person name="Curaba J."/>
            <person name="Simon P."/>
        </authorList>
    </citation>
    <scope>NUCLEOTIDE SEQUENCE</scope>
    <source>
        <tissue evidence="2">Leaf</tissue>
    </source>
</reference>
<dbReference type="EMBL" id="CP093346">
    <property type="protein sequence ID" value="WOG95365.1"/>
    <property type="molecule type" value="Genomic_DNA"/>
</dbReference>
<dbReference type="OMA" id="QTDKNCA"/>
<dbReference type="Pfam" id="PF21230">
    <property type="entry name" value="Nakanori"/>
    <property type="match status" value="1"/>
</dbReference>
<evidence type="ECO:0000313" key="3">
    <source>
        <dbReference type="Proteomes" id="UP000077755"/>
    </source>
</evidence>
<evidence type="ECO:0000313" key="2">
    <source>
        <dbReference type="EMBL" id="WOG95365.1"/>
    </source>
</evidence>
<name>A0A162A5W6_DAUCS</name>
<dbReference type="OrthoDB" id="2617878at2759"/>
<sequence>MNPFGVAITDETLRQMAKYRNKKITQEDRAREAMRLIHAEDKNLNALQHVLDLKDKYGSGVSTLCLVYNATGNTLQLVEQKDWLGYVYNEQPPTSFENGQWLAFLHAHPSSQALGCEAVRVYRGQNVHGEVRDYMIAWSAPWGPDYQNSAYTEVREKDHFPQYWSYIKGLLEKAEKITTDETDKNCASAVGIGGLTSPEFIAILKHKFSPQP</sequence>
<evidence type="ECO:0000313" key="1">
    <source>
        <dbReference type="EMBL" id="KZM96622.1"/>
    </source>
</evidence>
<dbReference type="InterPro" id="IPR049065">
    <property type="entry name" value="Nakanori"/>
</dbReference>
<reference evidence="1" key="1">
    <citation type="journal article" date="2016" name="Nat. Genet.">
        <title>A high-quality carrot genome assembly provides new insights into carotenoid accumulation and asterid genome evolution.</title>
        <authorList>
            <person name="Iorizzo M."/>
            <person name="Ellison S."/>
            <person name="Senalik D."/>
            <person name="Zeng P."/>
            <person name="Satapoomin P."/>
            <person name="Huang J."/>
            <person name="Bowman M."/>
            <person name="Iovene M."/>
            <person name="Sanseverino W."/>
            <person name="Cavagnaro P."/>
            <person name="Yildiz M."/>
            <person name="Macko-Podgorni A."/>
            <person name="Moranska E."/>
            <person name="Grzebelus E."/>
            <person name="Grzebelus D."/>
            <person name="Ashrafi H."/>
            <person name="Zheng Z."/>
            <person name="Cheng S."/>
            <person name="Spooner D."/>
            <person name="Van Deynze A."/>
            <person name="Simon P."/>
        </authorList>
    </citation>
    <scope>NUCLEOTIDE SEQUENCE [LARGE SCALE GENOMIC DNA]</scope>
    <source>
        <tissue evidence="1">Leaf</tissue>
    </source>
</reference>
<keyword evidence="3" id="KW-1185">Reference proteome</keyword>
<organism evidence="1">
    <name type="scientific">Daucus carota subsp. sativus</name>
    <name type="common">Carrot</name>
    <dbReference type="NCBI Taxonomy" id="79200"/>
    <lineage>
        <taxon>Eukaryota</taxon>
        <taxon>Viridiplantae</taxon>
        <taxon>Streptophyta</taxon>
        <taxon>Embryophyta</taxon>
        <taxon>Tracheophyta</taxon>
        <taxon>Spermatophyta</taxon>
        <taxon>Magnoliopsida</taxon>
        <taxon>eudicotyledons</taxon>
        <taxon>Gunneridae</taxon>
        <taxon>Pentapetalae</taxon>
        <taxon>asterids</taxon>
        <taxon>campanulids</taxon>
        <taxon>Apiales</taxon>
        <taxon>Apiaceae</taxon>
        <taxon>Apioideae</taxon>
        <taxon>Scandiceae</taxon>
        <taxon>Daucinae</taxon>
        <taxon>Daucus</taxon>
        <taxon>Daucus sect. Daucus</taxon>
    </lineage>
</organism>
<dbReference type="PANTHER" id="PTHR36482:SF2">
    <property type="entry name" value="OS04G0308400 PROTEIN"/>
    <property type="match status" value="1"/>
</dbReference>
<proteinExistence type="predicted"/>
<dbReference type="InterPro" id="IPR053085">
    <property type="entry name" value="Jasmonate-induced_protein"/>
</dbReference>
<dbReference type="PANTHER" id="PTHR36482">
    <property type="entry name" value="OSJNBA0024J22.15 PROTEIN"/>
    <property type="match status" value="1"/>
</dbReference>
<gene>
    <name evidence="1" type="ORF">DCAR_016016</name>
    <name evidence="2" type="ORF">DCAR_0414680</name>
</gene>
<dbReference type="EMBL" id="LNRQ01000004">
    <property type="protein sequence ID" value="KZM96622.1"/>
    <property type="molecule type" value="Genomic_DNA"/>
</dbReference>
<protein>
    <recommendedName>
        <fullName evidence="4">23 kDa jasmonate-induced protein-like</fullName>
    </recommendedName>
</protein>
<evidence type="ECO:0008006" key="4">
    <source>
        <dbReference type="Google" id="ProtNLM"/>
    </source>
</evidence>
<dbReference type="Gramene" id="KZM96622">
    <property type="protein sequence ID" value="KZM96622"/>
    <property type="gene ID" value="DCAR_016016"/>
</dbReference>
<dbReference type="Proteomes" id="UP000077755">
    <property type="component" value="Chromosome 4"/>
</dbReference>
<accession>A0A162A5W6</accession>
<dbReference type="KEGG" id="dcr:108217692"/>